<dbReference type="SUPFAM" id="SSF56112">
    <property type="entry name" value="Protein kinase-like (PK-like)"/>
    <property type="match status" value="1"/>
</dbReference>
<keyword evidence="2" id="KW-1185">Reference proteome</keyword>
<reference evidence="2" key="1">
    <citation type="journal article" date="2013" name="Genome Announc.">
        <title>Draft genome sequence of the grapevine dieback fungus Eutypa lata UCR-EL1.</title>
        <authorList>
            <person name="Blanco-Ulate B."/>
            <person name="Rolshausen P.E."/>
            <person name="Cantu D."/>
        </authorList>
    </citation>
    <scope>NUCLEOTIDE SEQUENCE [LARGE SCALE GENOMIC DNA]</scope>
    <source>
        <strain evidence="2">UCR-EL1</strain>
    </source>
</reference>
<dbReference type="STRING" id="1287681.M7S8B4"/>
<dbReference type="OMA" id="PGNMEPR"/>
<dbReference type="KEGG" id="ela:UCREL1_10700"/>
<dbReference type="AlphaFoldDB" id="M7S8B4"/>
<dbReference type="InterPro" id="IPR011009">
    <property type="entry name" value="Kinase-like_dom_sf"/>
</dbReference>
<evidence type="ECO:0000313" key="2">
    <source>
        <dbReference type="Proteomes" id="UP000012174"/>
    </source>
</evidence>
<evidence type="ECO:0008006" key="3">
    <source>
        <dbReference type="Google" id="ProtNLM"/>
    </source>
</evidence>
<dbReference type="EMBL" id="KB707436">
    <property type="protein sequence ID" value="EMR62364.1"/>
    <property type="molecule type" value="Genomic_DNA"/>
</dbReference>
<dbReference type="eggNOG" id="ENOG502SCK8">
    <property type="taxonomic scope" value="Eukaryota"/>
</dbReference>
<sequence length="333" mass="38233">MPWDPPPDPSRPELPYTAGFQMTIRSHNFDCKPANRATIDESWLRTHPVSEVVLEYPPSETPDPLSPETAVLTIDHPIRTGSYHMAQVVCCRVSFHKREKGSKLLVAKIFDALYYPPQDNPCDIAKLADKYYSAESAAYDRLQRYYKENHHAEYHESWTFTLPTEYNGRTIQRPVRLVLLEHLNGCTVADLDPADVLGDDKEKKFGLELVARVLHIVSKEEHLGVWHNDVAPRNVMIIPKPEASAPANSLQRVVLIDYDISKIEHPPRPGLPPNPMQVHWNSSPAGFGPWVPTSMFSAFYPVEWQKWLERRFKGDEENYAPVTEKLEYFVDDY</sequence>
<gene>
    <name evidence="1" type="ORF">UCREL1_10700</name>
</gene>
<dbReference type="OrthoDB" id="4267316at2759"/>
<proteinExistence type="predicted"/>
<protein>
    <recommendedName>
        <fullName evidence="3">Non-specific serine/threonine protein kinase</fullName>
    </recommendedName>
</protein>
<dbReference type="HOGENOM" id="CLU_044881_1_0_1"/>
<evidence type="ECO:0000313" key="1">
    <source>
        <dbReference type="EMBL" id="EMR62364.1"/>
    </source>
</evidence>
<organism evidence="1 2">
    <name type="scientific">Eutypa lata (strain UCR-EL1)</name>
    <name type="common">Grapevine dieback disease fungus</name>
    <name type="synonym">Eutypa armeniacae</name>
    <dbReference type="NCBI Taxonomy" id="1287681"/>
    <lineage>
        <taxon>Eukaryota</taxon>
        <taxon>Fungi</taxon>
        <taxon>Dikarya</taxon>
        <taxon>Ascomycota</taxon>
        <taxon>Pezizomycotina</taxon>
        <taxon>Sordariomycetes</taxon>
        <taxon>Xylariomycetidae</taxon>
        <taxon>Xylariales</taxon>
        <taxon>Diatrypaceae</taxon>
        <taxon>Eutypa</taxon>
    </lineage>
</organism>
<accession>M7S8B4</accession>
<name>M7S8B4_EUTLA</name>
<dbReference type="Proteomes" id="UP000012174">
    <property type="component" value="Unassembled WGS sequence"/>
</dbReference>